<evidence type="ECO:0000256" key="2">
    <source>
        <dbReference type="SAM" id="SignalP"/>
    </source>
</evidence>
<evidence type="ECO:0000313" key="3">
    <source>
        <dbReference type="EMBL" id="ESL06860.1"/>
    </source>
</evidence>
<dbReference type="AlphaFoldDB" id="A0A061IXP6"/>
<dbReference type="GO" id="GO:0016791">
    <property type="term" value="F:phosphatase activity"/>
    <property type="evidence" value="ECO:0007669"/>
    <property type="project" value="TreeGrafter"/>
</dbReference>
<keyword evidence="4" id="KW-1185">Reference proteome</keyword>
<dbReference type="PANTHER" id="PTHR11567">
    <property type="entry name" value="ACID PHOSPHATASE-RELATED"/>
    <property type="match status" value="1"/>
</dbReference>
<dbReference type="InterPro" id="IPR050645">
    <property type="entry name" value="Histidine_acid_phosphatase"/>
</dbReference>
<dbReference type="InterPro" id="IPR029033">
    <property type="entry name" value="His_PPase_superfam"/>
</dbReference>
<reference evidence="3 4" key="1">
    <citation type="submission" date="2013-07" db="EMBL/GenBank/DDBJ databases">
        <authorList>
            <person name="Stoco P.H."/>
            <person name="Wagner G."/>
            <person name="Gerber A."/>
            <person name="Zaha A."/>
            <person name="Thompson C."/>
            <person name="Bartholomeu D.C."/>
            <person name="Luckemeyer D.D."/>
            <person name="Bahia D."/>
            <person name="Loreto E."/>
            <person name="Prestes E.B."/>
            <person name="Lima F.M."/>
            <person name="Rodrigues-Luiz G."/>
            <person name="Vallejo G.A."/>
            <person name="Filho J.F."/>
            <person name="Monteiro K.M."/>
            <person name="Tyler K.M."/>
            <person name="de Almeida L.G."/>
            <person name="Ortiz M.F."/>
            <person name="Siervo M.A."/>
            <person name="de Moraes M.H."/>
            <person name="Cunha O.L."/>
            <person name="Mendonca-Neto R."/>
            <person name="Silva R."/>
            <person name="Teixeira S.M."/>
            <person name="Murta S.M."/>
            <person name="Sincero T.C."/>
            <person name="Mendes T.A."/>
            <person name="Urmenyi T.P."/>
            <person name="Silva V.G."/>
            <person name="da Rocha W.D."/>
            <person name="Andersson B."/>
            <person name="Romanha A.J."/>
            <person name="Steindel M."/>
            <person name="de Vasconcelos A.T."/>
            <person name="Grisard E.C."/>
        </authorList>
    </citation>
    <scope>NUCLEOTIDE SEQUENCE [LARGE SCALE GENOMIC DNA]</scope>
    <source>
        <strain evidence="3 4">SC58</strain>
    </source>
</reference>
<name>A0A061IXP6_TRYRA</name>
<dbReference type="Gene3D" id="3.40.50.1240">
    <property type="entry name" value="Phosphoglycerate mutase-like"/>
    <property type="match status" value="1"/>
</dbReference>
<dbReference type="VEuPathDB" id="TriTrypDB:TRSC58_05459"/>
<dbReference type="SUPFAM" id="SSF53254">
    <property type="entry name" value="Phosphoglycerate mutase-like"/>
    <property type="match status" value="1"/>
</dbReference>
<evidence type="ECO:0000256" key="1">
    <source>
        <dbReference type="ARBA" id="ARBA00005375"/>
    </source>
</evidence>
<gene>
    <name evidence="3" type="ORF">TRSC58_05459</name>
</gene>
<dbReference type="CDD" id="cd07061">
    <property type="entry name" value="HP_HAP_like"/>
    <property type="match status" value="1"/>
</dbReference>
<dbReference type="OrthoDB" id="258392at2759"/>
<dbReference type="Pfam" id="PF00328">
    <property type="entry name" value="His_Phos_2"/>
    <property type="match status" value="1"/>
</dbReference>
<feature type="signal peptide" evidence="2">
    <location>
        <begin position="1"/>
        <end position="23"/>
    </location>
</feature>
<protein>
    <submittedName>
        <fullName evidence="3">Acid phosphatase</fullName>
    </submittedName>
</protein>
<accession>A0A061IXP6</accession>
<proteinExistence type="inferred from homology"/>
<organism evidence="3 4">
    <name type="scientific">Trypanosoma rangeli SC58</name>
    <dbReference type="NCBI Taxonomy" id="429131"/>
    <lineage>
        <taxon>Eukaryota</taxon>
        <taxon>Discoba</taxon>
        <taxon>Euglenozoa</taxon>
        <taxon>Kinetoplastea</taxon>
        <taxon>Metakinetoplastina</taxon>
        <taxon>Trypanosomatida</taxon>
        <taxon>Trypanosomatidae</taxon>
        <taxon>Trypanosoma</taxon>
        <taxon>Herpetosoma</taxon>
    </lineage>
</organism>
<dbReference type="EMBL" id="AUPL01005459">
    <property type="protein sequence ID" value="ESL06860.1"/>
    <property type="molecule type" value="Genomic_DNA"/>
</dbReference>
<feature type="chain" id="PRO_5001601417" evidence="2">
    <location>
        <begin position="24"/>
        <end position="457"/>
    </location>
</feature>
<sequence>MAGVSGRLLVSIALLLLLTQANGFLQEFSAVAAATSESCPRCHPRIAVAPTSVSEKTPEEKQGHRKQHRSELALTKLFVINRHGHRAPNTPYWDFCPNDIKNRRRYDVHSEDLTGLGMKEEYELGQYLRRKYASFIGKRFNRTLHFFRAVGEPRILQSSVAVAQGIFPDGFGPGAFLPNRPQFVPVFSDMDTHEYLLDDVPCFRRAEKDVEQWVNKSLAEFVADANVANVLRYVKHVCGKPTKEPPSLFAYIKTVADGMIFNGDYGLKVCGGRVPPDMLFRIRNVSMQLLLARLYNTDEQKTYTAVDLPHRLLSMLEGSHLPTEKQINDFVDTRQESIFYFLHREGLYALAEFFGFTYNVPYLPRSELPVASTLIIEKLEPKELLRLGKKGPVYVKIILKTPYDGTSTVEVPQCKVPQLCQVHELRRIYNQRVARTGSWEKLCNYTYMEIDHHTDIR</sequence>
<keyword evidence="2" id="KW-0732">Signal</keyword>
<comment type="similarity">
    <text evidence="1">Belongs to the histidine acid phosphatase family.</text>
</comment>
<dbReference type="PANTHER" id="PTHR11567:SF137">
    <property type="entry name" value="PHOSPHATASE, PUTATIVE-RELATED"/>
    <property type="match status" value="1"/>
</dbReference>
<evidence type="ECO:0000313" key="4">
    <source>
        <dbReference type="Proteomes" id="UP000031737"/>
    </source>
</evidence>
<comment type="caution">
    <text evidence="3">The sequence shown here is derived from an EMBL/GenBank/DDBJ whole genome shotgun (WGS) entry which is preliminary data.</text>
</comment>
<dbReference type="Proteomes" id="UP000031737">
    <property type="component" value="Unassembled WGS sequence"/>
</dbReference>
<dbReference type="InterPro" id="IPR000560">
    <property type="entry name" value="His_Pase_clade-2"/>
</dbReference>